<protein>
    <submittedName>
        <fullName evidence="1">Uncharacterized protein</fullName>
    </submittedName>
</protein>
<name>A0A5J5VB34_GOSBA</name>
<dbReference type="EMBL" id="CM018207">
    <property type="protein sequence ID" value="KAB2076763.1"/>
    <property type="molecule type" value="Genomic_DNA"/>
</dbReference>
<keyword evidence="2" id="KW-1185">Reference proteome</keyword>
<gene>
    <name evidence="1" type="ORF">ES319_A06G061100v1</name>
</gene>
<sequence>MCGVEVHFWHRVPILNQHVSPRLSTKSMDRLDVGGDSFIEGRCCWISTGCYKSLSISSMVNSILSTKGRSHMLASNLICNTVIDDIDGG</sequence>
<accession>A0A5J5VB34</accession>
<proteinExistence type="predicted"/>
<evidence type="ECO:0000313" key="2">
    <source>
        <dbReference type="Proteomes" id="UP000327439"/>
    </source>
</evidence>
<reference evidence="2" key="1">
    <citation type="journal article" date="2020" name="Nat. Genet.">
        <title>Genomic diversifications of five Gossypium allopolyploid species and their impact on cotton improvement.</title>
        <authorList>
            <person name="Chen Z.J."/>
            <person name="Sreedasyam A."/>
            <person name="Ando A."/>
            <person name="Song Q."/>
            <person name="De Santiago L.M."/>
            <person name="Hulse-Kemp A.M."/>
            <person name="Ding M."/>
            <person name="Ye W."/>
            <person name="Kirkbride R.C."/>
            <person name="Jenkins J."/>
            <person name="Plott C."/>
            <person name="Lovell J."/>
            <person name="Lin Y.M."/>
            <person name="Vaughn R."/>
            <person name="Liu B."/>
            <person name="Simpson S."/>
            <person name="Scheffler B.E."/>
            <person name="Wen L."/>
            <person name="Saski C.A."/>
            <person name="Grover C.E."/>
            <person name="Hu G."/>
            <person name="Conover J.L."/>
            <person name="Carlson J.W."/>
            <person name="Shu S."/>
            <person name="Boston L.B."/>
            <person name="Williams M."/>
            <person name="Peterson D.G."/>
            <person name="McGee K."/>
            <person name="Jones D.C."/>
            <person name="Wendel J.F."/>
            <person name="Stelly D.M."/>
            <person name="Grimwood J."/>
            <person name="Schmutz J."/>
        </authorList>
    </citation>
    <scope>NUCLEOTIDE SEQUENCE [LARGE SCALE GENOMIC DNA]</scope>
    <source>
        <strain evidence="2">cv. 3-79</strain>
    </source>
</reference>
<organism evidence="1 2">
    <name type="scientific">Gossypium barbadense</name>
    <name type="common">Sea Island cotton</name>
    <name type="synonym">Hibiscus barbadensis</name>
    <dbReference type="NCBI Taxonomy" id="3634"/>
    <lineage>
        <taxon>Eukaryota</taxon>
        <taxon>Viridiplantae</taxon>
        <taxon>Streptophyta</taxon>
        <taxon>Embryophyta</taxon>
        <taxon>Tracheophyta</taxon>
        <taxon>Spermatophyta</taxon>
        <taxon>Magnoliopsida</taxon>
        <taxon>eudicotyledons</taxon>
        <taxon>Gunneridae</taxon>
        <taxon>Pentapetalae</taxon>
        <taxon>rosids</taxon>
        <taxon>malvids</taxon>
        <taxon>Malvales</taxon>
        <taxon>Malvaceae</taxon>
        <taxon>Malvoideae</taxon>
        <taxon>Gossypium</taxon>
    </lineage>
</organism>
<evidence type="ECO:0000313" key="1">
    <source>
        <dbReference type="EMBL" id="KAB2076763.1"/>
    </source>
</evidence>
<dbReference type="Proteomes" id="UP000327439">
    <property type="component" value="Chromosome A06"/>
</dbReference>
<dbReference type="AlphaFoldDB" id="A0A5J5VB34"/>